<dbReference type="Proteomes" id="UP001484239">
    <property type="component" value="Unassembled WGS sequence"/>
</dbReference>
<evidence type="ECO:0000256" key="2">
    <source>
        <dbReference type="ARBA" id="ARBA00007362"/>
    </source>
</evidence>
<feature type="transmembrane region" description="Helical" evidence="6">
    <location>
        <begin position="269"/>
        <end position="285"/>
    </location>
</feature>
<keyword evidence="5 6" id="KW-0472">Membrane</keyword>
<sequence>MSSASPLGAPSHRPDPADPSLARLLLAFAAVYLIWGSTYLAIRFAIETMPPFTMAGVRFLSAGALLYLWARSRGAPNPTRRQVRDGAVIGAFLLLGGNGAVVWAEQWVPSGLVALLVATVPLWMVLIDWGWGDGERPSIGVALGLVQGLVGVAWLTGGLQGEEFGPRAMVGGVVVLLGALSWAVGSIVARTAQAPAAPRMATATQMLAGGAMLLVVGGGAGEWSGFAPAQVSAASWLALAYLVVFGALVGYSAYIWLLGVTTAARVSTYAYVNPVVALVLGWALADEPLTPRTLGAAAVILSAVLILNRLGRRRRVPVGARPVRS</sequence>
<feature type="transmembrane region" description="Helical" evidence="6">
    <location>
        <begin position="139"/>
        <end position="156"/>
    </location>
</feature>
<feature type="transmembrane region" description="Helical" evidence="6">
    <location>
        <begin position="82"/>
        <end position="101"/>
    </location>
</feature>
<feature type="transmembrane region" description="Helical" evidence="6">
    <location>
        <begin position="168"/>
        <end position="189"/>
    </location>
</feature>
<keyword evidence="3 6" id="KW-0812">Transmembrane</keyword>
<dbReference type="Pfam" id="PF00892">
    <property type="entry name" value="EamA"/>
    <property type="match status" value="2"/>
</dbReference>
<evidence type="ECO:0000259" key="7">
    <source>
        <dbReference type="Pfam" id="PF00892"/>
    </source>
</evidence>
<proteinExistence type="inferred from homology"/>
<dbReference type="RefSeq" id="WP_405274520.1">
    <property type="nucleotide sequence ID" value="NZ_JBBHLI010000010.1"/>
</dbReference>
<keyword evidence="9" id="KW-1185">Reference proteome</keyword>
<dbReference type="InterPro" id="IPR037185">
    <property type="entry name" value="EmrE-like"/>
</dbReference>
<evidence type="ECO:0000313" key="8">
    <source>
        <dbReference type="EMBL" id="MEK9502233.1"/>
    </source>
</evidence>
<feature type="transmembrane region" description="Helical" evidence="6">
    <location>
        <begin position="291"/>
        <end position="311"/>
    </location>
</feature>
<evidence type="ECO:0000256" key="6">
    <source>
        <dbReference type="SAM" id="Phobius"/>
    </source>
</evidence>
<evidence type="ECO:0000256" key="4">
    <source>
        <dbReference type="ARBA" id="ARBA00022989"/>
    </source>
</evidence>
<dbReference type="SUPFAM" id="SSF103481">
    <property type="entry name" value="Multidrug resistance efflux transporter EmrE"/>
    <property type="match status" value="2"/>
</dbReference>
<dbReference type="InterPro" id="IPR050638">
    <property type="entry name" value="AA-Vitamin_Transporters"/>
</dbReference>
<evidence type="ECO:0000256" key="5">
    <source>
        <dbReference type="ARBA" id="ARBA00023136"/>
    </source>
</evidence>
<accession>A0ABU9EBY1</accession>
<dbReference type="PANTHER" id="PTHR32322">
    <property type="entry name" value="INNER MEMBRANE TRANSPORTER"/>
    <property type="match status" value="1"/>
</dbReference>
<feature type="transmembrane region" description="Helical" evidence="6">
    <location>
        <begin position="21"/>
        <end position="46"/>
    </location>
</feature>
<evidence type="ECO:0000313" key="9">
    <source>
        <dbReference type="Proteomes" id="UP001484239"/>
    </source>
</evidence>
<dbReference type="EMBL" id="JBBHLI010000010">
    <property type="protein sequence ID" value="MEK9502233.1"/>
    <property type="molecule type" value="Genomic_DNA"/>
</dbReference>
<keyword evidence="4 6" id="KW-1133">Transmembrane helix</keyword>
<dbReference type="InterPro" id="IPR000620">
    <property type="entry name" value="EamA_dom"/>
</dbReference>
<feature type="transmembrane region" description="Helical" evidence="6">
    <location>
        <begin position="107"/>
        <end position="127"/>
    </location>
</feature>
<name>A0ABU9EBY1_9BACT</name>
<comment type="caution">
    <text evidence="8">The sequence shown here is derived from an EMBL/GenBank/DDBJ whole genome shotgun (WGS) entry which is preliminary data.</text>
</comment>
<organism evidence="8 9">
    <name type="scientific">Gaopeijia maritima</name>
    <dbReference type="NCBI Taxonomy" id="3119007"/>
    <lineage>
        <taxon>Bacteria</taxon>
        <taxon>Pseudomonadati</taxon>
        <taxon>Gemmatimonadota</taxon>
        <taxon>Longimicrobiia</taxon>
        <taxon>Gaopeijiales</taxon>
        <taxon>Gaopeijiaceae</taxon>
        <taxon>Gaopeijia</taxon>
    </lineage>
</organism>
<feature type="transmembrane region" description="Helical" evidence="6">
    <location>
        <begin position="233"/>
        <end position="257"/>
    </location>
</feature>
<comment type="subcellular location">
    <subcellularLocation>
        <location evidence="1">Membrane</location>
        <topology evidence="1">Multi-pass membrane protein</topology>
    </subcellularLocation>
</comment>
<gene>
    <name evidence="8" type="ORF">WI372_14665</name>
</gene>
<evidence type="ECO:0000256" key="3">
    <source>
        <dbReference type="ARBA" id="ARBA00022692"/>
    </source>
</evidence>
<feature type="domain" description="EamA" evidence="7">
    <location>
        <begin position="26"/>
        <end position="155"/>
    </location>
</feature>
<feature type="transmembrane region" description="Helical" evidence="6">
    <location>
        <begin position="201"/>
        <end position="221"/>
    </location>
</feature>
<comment type="similarity">
    <text evidence="2">Belongs to the EamA transporter family.</text>
</comment>
<feature type="domain" description="EamA" evidence="7">
    <location>
        <begin position="171"/>
        <end position="308"/>
    </location>
</feature>
<reference evidence="8 9" key="1">
    <citation type="submission" date="2024-02" db="EMBL/GenBank/DDBJ databases">
        <title>A novel Gemmatimonadota bacterium.</title>
        <authorList>
            <person name="Du Z.-J."/>
            <person name="Ye Y.-Q."/>
        </authorList>
    </citation>
    <scope>NUCLEOTIDE SEQUENCE [LARGE SCALE GENOMIC DNA]</scope>
    <source>
        <strain evidence="8 9">DH-20</strain>
    </source>
</reference>
<dbReference type="PANTHER" id="PTHR32322:SF2">
    <property type="entry name" value="EAMA DOMAIN-CONTAINING PROTEIN"/>
    <property type="match status" value="1"/>
</dbReference>
<protein>
    <submittedName>
        <fullName evidence="8">EamA family transporter</fullName>
    </submittedName>
</protein>
<evidence type="ECO:0000256" key="1">
    <source>
        <dbReference type="ARBA" id="ARBA00004141"/>
    </source>
</evidence>